<keyword evidence="2 5" id="KW-0547">Nucleotide-binding</keyword>
<accession>A0A0T6LUP6</accession>
<dbReference type="InterPro" id="IPR050141">
    <property type="entry name" value="GCL_type2/YbdK_subfam"/>
</dbReference>
<dbReference type="OrthoDB" id="9803842at2"/>
<evidence type="ECO:0000313" key="6">
    <source>
        <dbReference type="EMBL" id="KRV49764.1"/>
    </source>
</evidence>
<proteinExistence type="inferred from homology"/>
<dbReference type="GO" id="GO:0004357">
    <property type="term" value="F:glutamate-cysteine ligase activity"/>
    <property type="evidence" value="ECO:0007669"/>
    <property type="project" value="UniProtKB-EC"/>
</dbReference>
<dbReference type="InterPro" id="IPR006336">
    <property type="entry name" value="GCS2"/>
</dbReference>
<keyword evidence="7" id="KW-1185">Reference proteome</keyword>
<comment type="similarity">
    <text evidence="5">Belongs to the glutamate--cysteine ligase type 2 family. YbdK subfamily.</text>
</comment>
<dbReference type="PANTHER" id="PTHR36510:SF1">
    <property type="entry name" value="GLUTAMATE--CYSTEINE LIGASE 2-RELATED"/>
    <property type="match status" value="1"/>
</dbReference>
<dbReference type="HAMAP" id="MF_01609">
    <property type="entry name" value="Glu_cys_ligase_2"/>
    <property type="match status" value="1"/>
</dbReference>
<gene>
    <name evidence="6" type="ORF">AQ490_18875</name>
</gene>
<reference evidence="6 7" key="1">
    <citation type="submission" date="2015-10" db="EMBL/GenBank/DDBJ databases">
        <title>Draft genome sequence of pyrrolomycin-producing Streptomyces vitaminophilus.</title>
        <authorList>
            <person name="Graham D.E."/>
            <person name="Mahan K.M."/>
            <person name="Klingeman D.M."/>
            <person name="Hettich R.L."/>
            <person name="Parry R.J."/>
        </authorList>
    </citation>
    <scope>NUCLEOTIDE SEQUENCE [LARGE SCALE GENOMIC DNA]</scope>
    <source>
        <strain evidence="6 7">ATCC 31673</strain>
    </source>
</reference>
<keyword evidence="1 5" id="KW-0436">Ligase</keyword>
<comment type="catalytic activity">
    <reaction evidence="4 5">
        <text>L-cysteine + L-glutamate + ATP = gamma-L-glutamyl-L-cysteine + ADP + phosphate + H(+)</text>
        <dbReference type="Rhea" id="RHEA:13285"/>
        <dbReference type="ChEBI" id="CHEBI:15378"/>
        <dbReference type="ChEBI" id="CHEBI:29985"/>
        <dbReference type="ChEBI" id="CHEBI:30616"/>
        <dbReference type="ChEBI" id="CHEBI:35235"/>
        <dbReference type="ChEBI" id="CHEBI:43474"/>
        <dbReference type="ChEBI" id="CHEBI:58173"/>
        <dbReference type="ChEBI" id="CHEBI:456216"/>
        <dbReference type="EC" id="6.3.2.2"/>
    </reaction>
</comment>
<evidence type="ECO:0000256" key="3">
    <source>
        <dbReference type="ARBA" id="ARBA00022840"/>
    </source>
</evidence>
<evidence type="ECO:0000256" key="2">
    <source>
        <dbReference type="ARBA" id="ARBA00022741"/>
    </source>
</evidence>
<evidence type="ECO:0000256" key="5">
    <source>
        <dbReference type="HAMAP-Rule" id="MF_01609"/>
    </source>
</evidence>
<dbReference type="Proteomes" id="UP000050867">
    <property type="component" value="Unassembled WGS sequence"/>
</dbReference>
<dbReference type="GO" id="GO:0005524">
    <property type="term" value="F:ATP binding"/>
    <property type="evidence" value="ECO:0007669"/>
    <property type="project" value="UniProtKB-KW"/>
</dbReference>
<name>A0A0T6LUP6_WENVI</name>
<comment type="caution">
    <text evidence="6">The sequence shown here is derived from an EMBL/GenBank/DDBJ whole genome shotgun (WGS) entry which is preliminary data.</text>
</comment>
<dbReference type="SUPFAM" id="SSF55931">
    <property type="entry name" value="Glutamine synthetase/guanido kinase"/>
    <property type="match status" value="1"/>
</dbReference>
<keyword evidence="3 5" id="KW-0067">ATP-binding</keyword>
<evidence type="ECO:0000256" key="4">
    <source>
        <dbReference type="ARBA" id="ARBA00048819"/>
    </source>
</evidence>
<evidence type="ECO:0000313" key="7">
    <source>
        <dbReference type="Proteomes" id="UP000050867"/>
    </source>
</evidence>
<dbReference type="EC" id="6.3.2.2" evidence="5"/>
<dbReference type="eggNOG" id="COG2170">
    <property type="taxonomic scope" value="Bacteria"/>
</dbReference>
<dbReference type="EMBL" id="LLZU01000010">
    <property type="protein sequence ID" value="KRV49764.1"/>
    <property type="molecule type" value="Genomic_DNA"/>
</dbReference>
<dbReference type="Pfam" id="PF04107">
    <property type="entry name" value="GCS2"/>
    <property type="match status" value="1"/>
</dbReference>
<dbReference type="NCBIfam" id="NF010041">
    <property type="entry name" value="PRK13517.1-1"/>
    <property type="match status" value="1"/>
</dbReference>
<dbReference type="Gene3D" id="3.30.590.20">
    <property type="match status" value="1"/>
</dbReference>
<evidence type="ECO:0000256" key="1">
    <source>
        <dbReference type="ARBA" id="ARBA00022598"/>
    </source>
</evidence>
<sequence length="363" mass="39092">MDTTTVRSVGVEEELLLVDPATGHPRAVAGAVLRSPGDNDPLVAELQREQLETGTRPCLTMDELSDEVRRWRREASERARQADVEVAALATSPLPVDPSVSPMARYRRICEEYGLTAQEQLTCGCHVHVGVESDEEGVAVLDRVRPWLAPLIALSGNSPFWQGRDTGYTSYRSQVWSRWPSSGPVELFGSAKRYHAAVQAMVDSGTLLDRGMVYFDARLSANYPTVEIRVADVCLDADDTVLIAALIRALVETAAREWLQGEPPDPMSVPLLRLASWRAGRSGLDGQLLHPVGHTPVPAEQVLRTLVEHCAAALISAGDLALVQERVHAVLRRGNGAAAQHEALRGGGGLAGVVATAVARTAA</sequence>
<dbReference type="AlphaFoldDB" id="A0A0T6LUP6"/>
<dbReference type="RefSeq" id="WP_018386833.1">
    <property type="nucleotide sequence ID" value="NZ_LLZU01000010.1"/>
</dbReference>
<dbReference type="GO" id="GO:0042398">
    <property type="term" value="P:modified amino acid biosynthetic process"/>
    <property type="evidence" value="ECO:0007669"/>
    <property type="project" value="InterPro"/>
</dbReference>
<organism evidence="6 7">
    <name type="scientific">Wenjunlia vitaminophila</name>
    <name type="common">Streptomyces vitaminophilus</name>
    <dbReference type="NCBI Taxonomy" id="76728"/>
    <lineage>
        <taxon>Bacteria</taxon>
        <taxon>Bacillati</taxon>
        <taxon>Actinomycetota</taxon>
        <taxon>Actinomycetes</taxon>
        <taxon>Kitasatosporales</taxon>
        <taxon>Streptomycetaceae</taxon>
        <taxon>Wenjunlia</taxon>
    </lineage>
</organism>
<dbReference type="InterPro" id="IPR011793">
    <property type="entry name" value="YbdK"/>
</dbReference>
<comment type="function">
    <text evidence="5">ATP-dependent carboxylate-amine ligase which exhibits weak glutamate--cysteine ligase activity.</text>
</comment>
<protein>
    <recommendedName>
        <fullName evidence="5">Putative glutamate--cysteine ligase 2</fullName>
        <ecNumber evidence="5">6.3.2.2</ecNumber>
    </recommendedName>
    <alternativeName>
        <fullName evidence="5">Gamma-glutamylcysteine synthetase 2</fullName>
        <shortName evidence="5">GCS 2</shortName>
        <shortName evidence="5">Gamma-GCS 2</shortName>
    </alternativeName>
</protein>
<dbReference type="PANTHER" id="PTHR36510">
    <property type="entry name" value="GLUTAMATE--CYSTEINE LIGASE 2-RELATED"/>
    <property type="match status" value="1"/>
</dbReference>
<dbReference type="STRING" id="76728.AQ490_18875"/>
<dbReference type="NCBIfam" id="TIGR02050">
    <property type="entry name" value="gshA_cyan_rel"/>
    <property type="match status" value="1"/>
</dbReference>
<dbReference type="InterPro" id="IPR014746">
    <property type="entry name" value="Gln_synth/guanido_kin_cat_dom"/>
</dbReference>